<keyword evidence="1" id="KW-0472">Membrane</keyword>
<feature type="transmembrane region" description="Helical" evidence="1">
    <location>
        <begin position="129"/>
        <end position="151"/>
    </location>
</feature>
<feature type="transmembrane region" description="Helical" evidence="1">
    <location>
        <begin position="177"/>
        <end position="199"/>
    </location>
</feature>
<dbReference type="NCBIfam" id="NF041043">
    <property type="entry name" value="BPSS1780_fam"/>
    <property type="match status" value="1"/>
</dbReference>
<gene>
    <name evidence="2" type="ordered locus">XF_0561</name>
</gene>
<evidence type="ECO:0000313" key="2">
    <source>
        <dbReference type="EMBL" id="AAF83371.1"/>
    </source>
</evidence>
<dbReference type="KEGG" id="xfa:XF_0561"/>
<sequence length="372" mass="41018">MFQERMVFWDVGVSGWGIFGLRCSSSKVCGHSSEVVSGGEISCIPKPSLSVLSGKGDNRRNVLRLLARYWSRKSMSEIRKVPAKAGAHWLWAGFVLLWRAPLRLGGLGLLWGVFSSLLMLVGLKWPSVLYYVLFLMVLVTPLLTGGVLWALREVDQGRTARPRDLLQGLYDGRAPQLLMALLPQLLALIVTFLVIRYSALQDIFKLLGDINAVDAQVDSEAIHQSYVAPSKSLIQLWSLFLLLIFAVVAMALFVMPPQVMFQRDNGLHALKLSLYACLRNLPALLVFAVLAFIVTIVVFVVFTIVATLIAALIVMALGLDQVFFGSLINQVVMQLLWMPVLIPVFNGAVYVAWKQMLAHGALPSSPDDVLAA</sequence>
<organism evidence="2 3">
    <name type="scientific">Xylella fastidiosa (strain 9a5c)</name>
    <dbReference type="NCBI Taxonomy" id="160492"/>
    <lineage>
        <taxon>Bacteria</taxon>
        <taxon>Pseudomonadati</taxon>
        <taxon>Pseudomonadota</taxon>
        <taxon>Gammaproteobacteria</taxon>
        <taxon>Lysobacterales</taxon>
        <taxon>Lysobacteraceae</taxon>
        <taxon>Xylella</taxon>
    </lineage>
</organism>
<dbReference type="AlphaFoldDB" id="Q9PFU6"/>
<dbReference type="HOGENOM" id="CLU_059560_0_0_6"/>
<evidence type="ECO:0008006" key="4">
    <source>
        <dbReference type="Google" id="ProtNLM"/>
    </source>
</evidence>
<name>Q9PFU6_XYLFA</name>
<proteinExistence type="predicted"/>
<dbReference type="PIR" id="G82790">
    <property type="entry name" value="G82790"/>
</dbReference>
<reference evidence="2 3" key="1">
    <citation type="journal article" date="2000" name="Nature">
        <title>The genome sequence of the plant pathogen Xylella fastidiosa.</title>
        <authorList>
            <person name="Simpson A.J."/>
            <person name="Reinach F.C."/>
            <person name="Arruda P."/>
            <person name="Abreu F.A."/>
            <person name="Acencio M."/>
            <person name="Alvarenga R."/>
            <person name="Alves L.M."/>
            <person name="Araya J.E."/>
            <person name="Baia G.S."/>
            <person name="Baptista C.S."/>
            <person name="Barros M.H."/>
            <person name="Bonaccorsi E.D."/>
            <person name="Bordin S."/>
            <person name="Bove J.M."/>
            <person name="Briones M.R."/>
            <person name="Bueno M.R."/>
            <person name="Camargo A.A."/>
            <person name="Camargo L.E."/>
            <person name="Carraro D.M."/>
            <person name="Carrer H."/>
            <person name="Colauto N.B."/>
            <person name="Colombo C."/>
            <person name="Costa F.F."/>
            <person name="Costa M.C."/>
            <person name="Costa-Neto C.M."/>
            <person name="Coutinho L.L."/>
            <person name="Cristofani M."/>
            <person name="Dias-Neto E."/>
            <person name="Docena C."/>
            <person name="El-Dorry H."/>
            <person name="Facincani A.P."/>
            <person name="Ferreira A.J."/>
            <person name="Ferreira V.C."/>
            <person name="Ferro J.A."/>
            <person name="Fraga J.S."/>
            <person name="Franca S.C."/>
            <person name="Franco M.C."/>
            <person name="Frohme M."/>
            <person name="Furlan L.R."/>
            <person name="Garnier M."/>
            <person name="Goldman G.H."/>
            <person name="Goldman M.H."/>
            <person name="Gomes S.L."/>
            <person name="Gruber A."/>
            <person name="Ho P.L."/>
            <person name="Hoheisel J.D."/>
            <person name="Junqueira M.L."/>
            <person name="Kemper E.L."/>
            <person name="Kitajima J.P."/>
            <person name="Krieger J.E."/>
            <person name="Kuramae E.E."/>
            <person name="Laigret F."/>
            <person name="Lambais M.R."/>
            <person name="Leite L.C."/>
            <person name="Lemos E.G."/>
            <person name="Lemos M.V."/>
            <person name="Lopes S.A."/>
            <person name="Lopes C.R."/>
            <person name="Machado J.A."/>
            <person name="Machado M.A."/>
            <person name="Madeira A.M."/>
            <person name="Madeira H.M."/>
            <person name="Marino C.L."/>
            <person name="Marques M.V."/>
            <person name="Martins E.A."/>
            <person name="Martins E.M."/>
            <person name="Matsukuma A.Y."/>
            <person name="Menck C.F."/>
            <person name="Miracca E.C."/>
            <person name="Miyaki C.Y."/>
            <person name="Monteriro-Vitorello C.B."/>
            <person name="Moon D.H."/>
            <person name="Nagai M.A."/>
            <person name="Nascimento A.L."/>
            <person name="Netto L.E."/>
            <person name="Nhani A.Jr."/>
            <person name="Nobrega F.G."/>
            <person name="Nunes L.R."/>
            <person name="Oliveira M.A."/>
            <person name="de Oliveira M.C."/>
            <person name="de Oliveira R.C."/>
            <person name="Palmieri D.A."/>
            <person name="Paris A."/>
            <person name="Peixoto B.R."/>
            <person name="Pereira G.A."/>
            <person name="Pereira H.A.Jr."/>
            <person name="Pesquero J.B."/>
            <person name="Quaggio R.B."/>
            <person name="Roberto P.G."/>
            <person name="Rodrigues V."/>
            <person name="de M Rosa A.J."/>
            <person name="de Rosa V.E.Jr."/>
            <person name="de Sa R.G."/>
            <person name="Santelli R.V."/>
            <person name="Sawasaki H.E."/>
            <person name="da Silva A.C."/>
            <person name="da Silva A.M."/>
            <person name="da Silva F.R."/>
            <person name="da Silva W.A.Jr."/>
            <person name="da Silveira J.F."/>
            <person name="Silvestri M.L."/>
            <person name="Siqueira W.J."/>
            <person name="de Souza A.A."/>
            <person name="de Souza A.P."/>
            <person name="Terenzi M.F."/>
            <person name="Truffi D."/>
            <person name="Tsai S.M."/>
            <person name="Tsuhako M.H."/>
            <person name="Vallada H."/>
            <person name="Van Sluys M.A."/>
            <person name="Verjovski-Almeida S."/>
            <person name="Vettore A.L."/>
            <person name="Zago M.A."/>
            <person name="Zatz M."/>
            <person name="Meidanis J."/>
            <person name="Setubal J.C."/>
        </authorList>
    </citation>
    <scope>NUCLEOTIDE SEQUENCE [LARGE SCALE GENOMIC DNA]</scope>
    <source>
        <strain evidence="2 3">9a5c</strain>
    </source>
</reference>
<feature type="transmembrane region" description="Helical" evidence="1">
    <location>
        <begin position="334"/>
        <end position="353"/>
    </location>
</feature>
<protein>
    <recommendedName>
        <fullName evidence="4">Transmembrane protein</fullName>
    </recommendedName>
</protein>
<dbReference type="STRING" id="160492.XF_0561"/>
<accession>Q9PFU6</accession>
<evidence type="ECO:0000256" key="1">
    <source>
        <dbReference type="SAM" id="Phobius"/>
    </source>
</evidence>
<dbReference type="InterPro" id="IPR047798">
    <property type="entry name" value="BPSS1780-like"/>
</dbReference>
<feature type="transmembrane region" description="Helical" evidence="1">
    <location>
        <begin position="234"/>
        <end position="255"/>
    </location>
</feature>
<dbReference type="eggNOG" id="COG5473">
    <property type="taxonomic scope" value="Bacteria"/>
</dbReference>
<feature type="transmembrane region" description="Helical" evidence="1">
    <location>
        <begin position="104"/>
        <end position="123"/>
    </location>
</feature>
<keyword evidence="1" id="KW-0812">Transmembrane</keyword>
<evidence type="ECO:0000313" key="3">
    <source>
        <dbReference type="Proteomes" id="UP000000812"/>
    </source>
</evidence>
<dbReference type="EMBL" id="AE003849">
    <property type="protein sequence ID" value="AAF83371.1"/>
    <property type="molecule type" value="Genomic_DNA"/>
</dbReference>
<dbReference type="Proteomes" id="UP000000812">
    <property type="component" value="Chromosome"/>
</dbReference>
<feature type="transmembrane region" description="Helical" evidence="1">
    <location>
        <begin position="281"/>
        <end position="314"/>
    </location>
</feature>
<keyword evidence="1" id="KW-1133">Transmembrane helix</keyword>